<evidence type="ECO:0000313" key="2">
    <source>
        <dbReference type="EMBL" id="SMO89105.1"/>
    </source>
</evidence>
<reference evidence="2 3" key="1">
    <citation type="submission" date="2017-05" db="EMBL/GenBank/DDBJ databases">
        <authorList>
            <person name="Varghese N."/>
            <person name="Submissions S."/>
        </authorList>
    </citation>
    <scope>NUCLEOTIDE SEQUENCE [LARGE SCALE GENOMIC DNA]</scope>
    <source>
        <strain evidence="2 3">DSM 46834</strain>
    </source>
</reference>
<dbReference type="SUPFAM" id="SSF56024">
    <property type="entry name" value="Phospholipase D/nuclease"/>
    <property type="match status" value="1"/>
</dbReference>
<dbReference type="NCBIfam" id="NF041068">
    <property type="entry name" value="DpdK"/>
    <property type="match status" value="1"/>
</dbReference>
<keyword evidence="3" id="KW-1185">Reference proteome</keyword>
<evidence type="ECO:0000259" key="1">
    <source>
        <dbReference type="Pfam" id="PF13091"/>
    </source>
</evidence>
<name>A0A521EYY0_9ACTN</name>
<organism evidence="2 3">
    <name type="scientific">Geodermatophilus aquaeductus</name>
    <dbReference type="NCBI Taxonomy" id="1564161"/>
    <lineage>
        <taxon>Bacteria</taxon>
        <taxon>Bacillati</taxon>
        <taxon>Actinomycetota</taxon>
        <taxon>Actinomycetes</taxon>
        <taxon>Geodermatophilales</taxon>
        <taxon>Geodermatophilaceae</taxon>
        <taxon>Geodermatophilus</taxon>
    </lineage>
</organism>
<dbReference type="AlphaFoldDB" id="A0A521EYY0"/>
<accession>A0A521EYY0</accession>
<dbReference type="Proteomes" id="UP000317484">
    <property type="component" value="Unassembled WGS sequence"/>
</dbReference>
<dbReference type="EMBL" id="FXTJ01000006">
    <property type="protein sequence ID" value="SMO89105.1"/>
    <property type="molecule type" value="Genomic_DNA"/>
</dbReference>
<feature type="domain" description="Phospholipase D-like" evidence="1">
    <location>
        <begin position="113"/>
        <end position="169"/>
    </location>
</feature>
<gene>
    <name evidence="2" type="ORF">SAMN06273567_106145</name>
</gene>
<protein>
    <submittedName>
        <fullName evidence="2">PLD-like domain-containing protein</fullName>
    </submittedName>
</protein>
<dbReference type="Pfam" id="PF13091">
    <property type="entry name" value="PLDc_2"/>
    <property type="match status" value="1"/>
</dbReference>
<dbReference type="Gene3D" id="3.30.870.10">
    <property type="entry name" value="Endonuclease Chain A"/>
    <property type="match status" value="1"/>
</dbReference>
<dbReference type="InterPro" id="IPR025202">
    <property type="entry name" value="PLD-like_dom"/>
</dbReference>
<proteinExistence type="predicted"/>
<sequence length="171" mass="19192">MTMWRRMIRSNPRAGVRINDVLSAALVSELLDPSPHLWLVSPWVSDIVVLDNRDERLLGVLDETHARETRLSEVLARLVTAGSALHVAVRPDEHNHQFVNGLHRLVGGGSFDLYEGPDLHEKTLCGHDWLITGSMNFTWRGLEMNDEAVTYAVDPAAAAQARLDLEHRWSA</sequence>
<evidence type="ECO:0000313" key="3">
    <source>
        <dbReference type="Proteomes" id="UP000317484"/>
    </source>
</evidence>